<gene>
    <name evidence="3" type="ORF">CRIB_2061</name>
</gene>
<dbReference type="KEGG" id="ril:CRIB_2061"/>
<dbReference type="AlphaFoldDB" id="A0A1V1I372"/>
<dbReference type="NCBIfam" id="TIGR00696">
    <property type="entry name" value="wecG_tagA_cpsF"/>
    <property type="match status" value="1"/>
</dbReference>
<dbReference type="CDD" id="cd06533">
    <property type="entry name" value="Glyco_transf_WecG_TagA"/>
    <property type="match status" value="1"/>
</dbReference>
<dbReference type="PANTHER" id="PTHR34136">
    <property type="match status" value="1"/>
</dbReference>
<evidence type="ECO:0000256" key="1">
    <source>
        <dbReference type="ARBA" id="ARBA00022676"/>
    </source>
</evidence>
<evidence type="ECO:0000256" key="2">
    <source>
        <dbReference type="ARBA" id="ARBA00022679"/>
    </source>
</evidence>
<dbReference type="GO" id="GO:0016758">
    <property type="term" value="F:hexosyltransferase activity"/>
    <property type="evidence" value="ECO:0007669"/>
    <property type="project" value="TreeGrafter"/>
</dbReference>
<proteinExistence type="predicted"/>
<dbReference type="PANTHER" id="PTHR34136:SF1">
    <property type="entry name" value="UDP-N-ACETYL-D-MANNOSAMINURONIC ACID TRANSFERASE"/>
    <property type="match status" value="1"/>
</dbReference>
<reference evidence="3 4" key="1">
    <citation type="submission" date="2014-04" db="EMBL/GenBank/DDBJ databases">
        <authorList>
            <person name="Hornung B.V."/>
        </authorList>
    </citation>
    <scope>NUCLEOTIDE SEQUENCE [LARGE SCALE GENOMIC DNA]</scope>
    <source>
        <strain evidence="3 4">CRIB</strain>
    </source>
</reference>
<protein>
    <submittedName>
        <fullName evidence="3">Glycosyltransferase, WecB/TagA/CpsF</fullName>
    </submittedName>
</protein>
<dbReference type="RefSeq" id="WP_180702167.1">
    <property type="nucleotide sequence ID" value="NZ_CAJUCR010000007.1"/>
</dbReference>
<dbReference type="Proteomes" id="UP000245622">
    <property type="component" value="Chromosome 1"/>
</dbReference>
<keyword evidence="1" id="KW-0328">Glycosyltransferase</keyword>
<name>A0A1V1I372_9FIRM</name>
<sequence>MINYIKKTYRGNKESFFKVLENNLINNNKMFIVTANPETFMKADSINEFDEALMKPDTTIVPDGIGVVKAANYIGINEIKERITGVDISYKLLELANKHKKTVYLFGASKKVIELTVKSINKEYPNVKILGYSDGYIENKDDVFEEIKNLSPDIVLVALGVPKQELLIYKHYNEFLKGIFVGVGGTFDVISGTTKRAPEIVQKLNIEWLYRIAGDKERIKRFYNSNIKFVFKLRKLAKEEK</sequence>
<evidence type="ECO:0000313" key="3">
    <source>
        <dbReference type="EMBL" id="CED94665.1"/>
    </source>
</evidence>
<dbReference type="InterPro" id="IPR004629">
    <property type="entry name" value="WecG_TagA_CpsF"/>
</dbReference>
<dbReference type="Pfam" id="PF03808">
    <property type="entry name" value="Glyco_tran_WecG"/>
    <property type="match status" value="1"/>
</dbReference>
<keyword evidence="2 3" id="KW-0808">Transferase</keyword>
<accession>A0A1V1I372</accession>
<organism evidence="3 4">
    <name type="scientific">Romboutsia ilealis</name>
    <dbReference type="NCBI Taxonomy" id="1115758"/>
    <lineage>
        <taxon>Bacteria</taxon>
        <taxon>Bacillati</taxon>
        <taxon>Bacillota</taxon>
        <taxon>Clostridia</taxon>
        <taxon>Peptostreptococcales</taxon>
        <taxon>Peptostreptococcaceae</taxon>
        <taxon>Romboutsia</taxon>
    </lineage>
</organism>
<evidence type="ECO:0000313" key="4">
    <source>
        <dbReference type="Proteomes" id="UP000245622"/>
    </source>
</evidence>
<dbReference type="GeneID" id="82206085"/>
<keyword evidence="4" id="KW-1185">Reference proteome</keyword>
<dbReference type="EMBL" id="LN555523">
    <property type="protein sequence ID" value="CED94665.1"/>
    <property type="molecule type" value="Genomic_DNA"/>
</dbReference>